<dbReference type="SMART" id="SM00939">
    <property type="entry name" value="PepX_C"/>
    <property type="match status" value="1"/>
</dbReference>
<gene>
    <name evidence="3" type="ORF">HII31_05033</name>
</gene>
<dbReference type="NCBIfam" id="TIGR00976">
    <property type="entry name" value="CocE_NonD"/>
    <property type="match status" value="1"/>
</dbReference>
<dbReference type="InterPro" id="IPR000383">
    <property type="entry name" value="Xaa-Pro-like_dom"/>
</dbReference>
<keyword evidence="1" id="KW-0378">Hydrolase</keyword>
<protein>
    <submittedName>
        <fullName evidence="3">Putative serine esterase</fullName>
    </submittedName>
</protein>
<dbReference type="InterPro" id="IPR013736">
    <property type="entry name" value="Xaa-Pro_dipept_C"/>
</dbReference>
<comment type="caution">
    <text evidence="3">The sequence shown here is derived from an EMBL/GenBank/DDBJ whole genome shotgun (WGS) entry which is preliminary data.</text>
</comment>
<dbReference type="InterPro" id="IPR005674">
    <property type="entry name" value="CocE/Ser_esterase"/>
</dbReference>
<reference evidence="3" key="1">
    <citation type="submission" date="2020-04" db="EMBL/GenBank/DDBJ databases">
        <title>Draft genome resource of the tomato pathogen Pseudocercospora fuligena.</title>
        <authorList>
            <person name="Zaccaron A."/>
        </authorList>
    </citation>
    <scope>NUCLEOTIDE SEQUENCE</scope>
    <source>
        <strain evidence="3">PF001</strain>
    </source>
</reference>
<dbReference type="OrthoDB" id="416441at2759"/>
<accession>A0A8H6RN43</accession>
<evidence type="ECO:0000256" key="1">
    <source>
        <dbReference type="ARBA" id="ARBA00022801"/>
    </source>
</evidence>
<proteinExistence type="predicted"/>
<dbReference type="Gene3D" id="3.40.50.1820">
    <property type="entry name" value="alpha/beta hydrolase"/>
    <property type="match status" value="1"/>
</dbReference>
<evidence type="ECO:0000313" key="4">
    <source>
        <dbReference type="Proteomes" id="UP000660729"/>
    </source>
</evidence>
<dbReference type="SUPFAM" id="SSF53474">
    <property type="entry name" value="alpha/beta-Hydrolases"/>
    <property type="match status" value="1"/>
</dbReference>
<evidence type="ECO:0000259" key="2">
    <source>
        <dbReference type="SMART" id="SM00939"/>
    </source>
</evidence>
<dbReference type="GO" id="GO:0008239">
    <property type="term" value="F:dipeptidyl-peptidase activity"/>
    <property type="evidence" value="ECO:0007669"/>
    <property type="project" value="InterPro"/>
</dbReference>
<keyword evidence="4" id="KW-1185">Reference proteome</keyword>
<dbReference type="Pfam" id="PF02129">
    <property type="entry name" value="Peptidase_S15"/>
    <property type="match status" value="1"/>
</dbReference>
<dbReference type="AlphaFoldDB" id="A0A8H6RN43"/>
<sequence length="717" mass="80387">MLDIQTGFVVDVEGLRTSIGSSPSVRCHAGYFQYHSGQKTSFWIGDLRLGCSVDCPVVTILDFADGPRSVQNTRLINRVRLLLSLGDQQGFEKTIVISTQIEQVVSKYASRIDLDTSDPHTLDNVLVDLGSEIGVSPKTVEHARNHVRRALAGFKVLRDIQIPMRDGHVVSADIHLPLHPVDRYPVLAGCTTYGKRIVYSSPDIKDHEEVAEFERAEDTWFSTPPGTDPMVPHTTPIVGRWSLQRRFETIGTFNTYFWVPRGYVVVKVDPRGVGSSPGTRFDEKDVSDLCDTVEWAAVQPWSTGSVALGGNSNGANVQWAVARRKPRGLKCIIPFATDIDSYRDIAYPGGISLAGYLKQWLAGVRGLSPRWSDNGHAFDELEDHPFDSSYWTKQDPVIEDIDVPLLTAASQVALVHSRGAYEVWRRVKSKHKYLQVVDGNYYSWPNHECASKILKFADRFLKGVKTDLEPVGLQMRLGHQKWYWRTENDWPVPGTEYIKWYLHADQTLALKPPDEAEKFLSYSAEARPTHDAGLSFVSEPLKHDMEIAGHFWAKLHISSSTSDADVVVLIWAIDEAGKVVSFCVRDATEPLNSGALRVSHRKLDQVKSLPYRPYHTHTAEDHAPLREGEIAEVLIELPPATARLKAGWKIQIDVCPSEAQPAVKDYIPRPYKVWPDDVHKGATNAIHFGGSRENYVVLPRIPFPSLAQQECLESVEY</sequence>
<organism evidence="3 4">
    <name type="scientific">Pseudocercospora fuligena</name>
    <dbReference type="NCBI Taxonomy" id="685502"/>
    <lineage>
        <taxon>Eukaryota</taxon>
        <taxon>Fungi</taxon>
        <taxon>Dikarya</taxon>
        <taxon>Ascomycota</taxon>
        <taxon>Pezizomycotina</taxon>
        <taxon>Dothideomycetes</taxon>
        <taxon>Dothideomycetidae</taxon>
        <taxon>Mycosphaerellales</taxon>
        <taxon>Mycosphaerellaceae</taxon>
        <taxon>Pseudocercospora</taxon>
    </lineage>
</organism>
<dbReference type="PANTHER" id="PTHR43056">
    <property type="entry name" value="PEPTIDASE S9 PROLYL OLIGOPEPTIDASE"/>
    <property type="match status" value="1"/>
</dbReference>
<dbReference type="InterPro" id="IPR008979">
    <property type="entry name" value="Galactose-bd-like_sf"/>
</dbReference>
<dbReference type="InterPro" id="IPR050585">
    <property type="entry name" value="Xaa-Pro_dipeptidyl-ppase/CocE"/>
</dbReference>
<dbReference type="Proteomes" id="UP000660729">
    <property type="component" value="Unassembled WGS sequence"/>
</dbReference>
<feature type="domain" description="Xaa-Pro dipeptidyl-peptidase C-terminal" evidence="2">
    <location>
        <begin position="454"/>
        <end position="697"/>
    </location>
</feature>
<dbReference type="Pfam" id="PF08530">
    <property type="entry name" value="PepX_C"/>
    <property type="match status" value="1"/>
</dbReference>
<name>A0A8H6RN43_9PEZI</name>
<dbReference type="Gene3D" id="1.10.3020.20">
    <property type="match status" value="1"/>
</dbReference>
<evidence type="ECO:0000313" key="3">
    <source>
        <dbReference type="EMBL" id="KAF7193687.1"/>
    </source>
</evidence>
<dbReference type="SUPFAM" id="SSF49785">
    <property type="entry name" value="Galactose-binding domain-like"/>
    <property type="match status" value="1"/>
</dbReference>
<dbReference type="InterPro" id="IPR029058">
    <property type="entry name" value="AB_hydrolase_fold"/>
</dbReference>
<dbReference type="Gene3D" id="2.60.120.260">
    <property type="entry name" value="Galactose-binding domain-like"/>
    <property type="match status" value="1"/>
</dbReference>
<dbReference type="PANTHER" id="PTHR43056:SF10">
    <property type="entry name" value="COCE_NOND FAMILY, PUTATIVE (AFU_ORTHOLOGUE AFUA_7G00600)-RELATED"/>
    <property type="match status" value="1"/>
</dbReference>
<dbReference type="EMBL" id="JABCIY010000077">
    <property type="protein sequence ID" value="KAF7193687.1"/>
    <property type="molecule type" value="Genomic_DNA"/>
</dbReference>